<comment type="caution">
    <text evidence="7">The sequence shown here is derived from an EMBL/GenBank/DDBJ whole genome shotgun (WGS) entry which is preliminary data.</text>
</comment>
<proteinExistence type="predicted"/>
<feature type="transmembrane region" description="Helical" evidence="5">
    <location>
        <begin position="103"/>
        <end position="121"/>
    </location>
</feature>
<evidence type="ECO:0000256" key="5">
    <source>
        <dbReference type="SAM" id="Phobius"/>
    </source>
</evidence>
<gene>
    <name evidence="7" type="ORF">SDC9_58437</name>
</gene>
<feature type="domain" description="ABC-2 type transporter transmembrane" evidence="6">
    <location>
        <begin position="4"/>
        <end position="123"/>
    </location>
</feature>
<feature type="transmembrane region" description="Helical" evidence="5">
    <location>
        <begin position="18"/>
        <end position="38"/>
    </location>
</feature>
<evidence type="ECO:0000313" key="7">
    <source>
        <dbReference type="EMBL" id="MPM12086.1"/>
    </source>
</evidence>
<evidence type="ECO:0000256" key="3">
    <source>
        <dbReference type="ARBA" id="ARBA00022989"/>
    </source>
</evidence>
<protein>
    <recommendedName>
        <fullName evidence="6">ABC-2 type transporter transmembrane domain-containing protein</fullName>
    </recommendedName>
</protein>
<dbReference type="EMBL" id="VSSQ01001919">
    <property type="protein sequence ID" value="MPM12086.1"/>
    <property type="molecule type" value="Genomic_DNA"/>
</dbReference>
<evidence type="ECO:0000259" key="6">
    <source>
        <dbReference type="Pfam" id="PF12698"/>
    </source>
</evidence>
<name>A0A644X7D1_9ZZZZ</name>
<accession>A0A644X7D1</accession>
<dbReference type="Pfam" id="PF12698">
    <property type="entry name" value="ABC2_membrane_3"/>
    <property type="match status" value="1"/>
</dbReference>
<evidence type="ECO:0000256" key="1">
    <source>
        <dbReference type="ARBA" id="ARBA00004141"/>
    </source>
</evidence>
<keyword evidence="4 5" id="KW-0472">Membrane</keyword>
<organism evidence="7">
    <name type="scientific">bioreactor metagenome</name>
    <dbReference type="NCBI Taxonomy" id="1076179"/>
    <lineage>
        <taxon>unclassified sequences</taxon>
        <taxon>metagenomes</taxon>
        <taxon>ecological metagenomes</taxon>
    </lineage>
</organism>
<dbReference type="AlphaFoldDB" id="A0A644X7D1"/>
<comment type="subcellular location">
    <subcellularLocation>
        <location evidence="1">Membrane</location>
        <topology evidence="1">Multi-pass membrane protein</topology>
    </subcellularLocation>
</comment>
<dbReference type="GO" id="GO:0140359">
    <property type="term" value="F:ABC-type transporter activity"/>
    <property type="evidence" value="ECO:0007669"/>
    <property type="project" value="InterPro"/>
</dbReference>
<reference evidence="7" key="1">
    <citation type="submission" date="2019-08" db="EMBL/GenBank/DDBJ databases">
        <authorList>
            <person name="Kucharzyk K."/>
            <person name="Murdoch R.W."/>
            <person name="Higgins S."/>
            <person name="Loffler F."/>
        </authorList>
    </citation>
    <scope>NUCLEOTIDE SEQUENCE</scope>
</reference>
<keyword evidence="2 5" id="KW-0812">Transmembrane</keyword>
<evidence type="ECO:0000256" key="4">
    <source>
        <dbReference type="ARBA" id="ARBA00023136"/>
    </source>
</evidence>
<dbReference type="InterPro" id="IPR013525">
    <property type="entry name" value="ABC2_TM"/>
</dbReference>
<keyword evidence="3 5" id="KW-1133">Transmembrane helix</keyword>
<evidence type="ECO:0000256" key="2">
    <source>
        <dbReference type="ARBA" id="ARBA00022692"/>
    </source>
</evidence>
<sequence>MIFVVASFLYFGPGQTNYLVLFLLYFSYSAMVLSLSLAWNSMFRSYATSFALFSGIGSIMCLISGLSFPLSLLPQSIQTMVRVLPTYYLAHGLLMLGKQSGSGILLSAVVLWIFAGIFLLIGSKRRF</sequence>
<dbReference type="GO" id="GO:0016020">
    <property type="term" value="C:membrane"/>
    <property type="evidence" value="ECO:0007669"/>
    <property type="project" value="UniProtKB-SubCell"/>
</dbReference>
<feature type="transmembrane region" description="Helical" evidence="5">
    <location>
        <begin position="50"/>
        <end position="72"/>
    </location>
</feature>